<dbReference type="EMBL" id="AEVO01000117">
    <property type="protein sequence ID" value="EFY06474.1"/>
    <property type="molecule type" value="Genomic_DNA"/>
</dbReference>
<dbReference type="HOGENOM" id="CLU_027402_41_9_6"/>
<dbReference type="InterPro" id="IPR001584">
    <property type="entry name" value="Integrase_cat-core"/>
</dbReference>
<evidence type="ECO:0000259" key="1">
    <source>
        <dbReference type="Pfam" id="PF13333"/>
    </source>
</evidence>
<keyword evidence="3" id="KW-1185">Reference proteome</keyword>
<dbReference type="OrthoDB" id="9813126at2"/>
<dbReference type="Proteomes" id="UP000018458">
    <property type="component" value="Unassembled WGS sequence"/>
</dbReference>
<dbReference type="Pfam" id="PF13333">
    <property type="entry name" value="rve_2"/>
    <property type="match status" value="1"/>
</dbReference>
<dbReference type="GO" id="GO:0015074">
    <property type="term" value="P:DNA integration"/>
    <property type="evidence" value="ECO:0007669"/>
    <property type="project" value="InterPro"/>
</dbReference>
<name>E8LLW1_SUCHY</name>
<reference evidence="2 3" key="1">
    <citation type="submission" date="2011-01" db="EMBL/GenBank/DDBJ databases">
        <authorList>
            <person name="Weinstock G."/>
            <person name="Sodergren E."/>
            <person name="Clifton S."/>
            <person name="Fulton L."/>
            <person name="Fulton B."/>
            <person name="Courtney L."/>
            <person name="Fronick C."/>
            <person name="Harrison M."/>
            <person name="Strong C."/>
            <person name="Farmer C."/>
            <person name="Delahaunty K."/>
            <person name="Markovic C."/>
            <person name="Hall O."/>
            <person name="Minx P."/>
            <person name="Tomlinson C."/>
            <person name="Mitreva M."/>
            <person name="Hou S."/>
            <person name="Chen J."/>
            <person name="Wollam A."/>
            <person name="Pepin K.H."/>
            <person name="Johnson M."/>
            <person name="Bhonagiri V."/>
            <person name="Zhang X."/>
            <person name="Suruliraj S."/>
            <person name="Warren W."/>
            <person name="Chinwalla A."/>
            <person name="Mardis E.R."/>
            <person name="Wilson R.K."/>
        </authorList>
    </citation>
    <scope>NUCLEOTIDE SEQUENCE [LARGE SCALE GENOMIC DNA]</scope>
    <source>
        <strain evidence="3">DSM 22608 / JCM 16073 / KCTC 15190 / YIT 12066</strain>
    </source>
</reference>
<evidence type="ECO:0000313" key="3">
    <source>
        <dbReference type="Proteomes" id="UP000018458"/>
    </source>
</evidence>
<gene>
    <name evidence="2" type="ORF">HMPREF9444_01734</name>
</gene>
<comment type="caution">
    <text evidence="2">The sequence shown here is derived from an EMBL/GenBank/DDBJ whole genome shotgun (WGS) entry which is preliminary data.</text>
</comment>
<protein>
    <recommendedName>
        <fullName evidence="1">Integrase catalytic domain-containing protein</fullName>
    </recommendedName>
</protein>
<evidence type="ECO:0000313" key="2">
    <source>
        <dbReference type="EMBL" id="EFY06474.1"/>
    </source>
</evidence>
<organism evidence="2 3">
    <name type="scientific">Succinatimonas hippei (strain DSM 22608 / JCM 16073 / KCTC 15190 / YIT 12066)</name>
    <dbReference type="NCBI Taxonomy" id="762983"/>
    <lineage>
        <taxon>Bacteria</taxon>
        <taxon>Pseudomonadati</taxon>
        <taxon>Pseudomonadota</taxon>
        <taxon>Gammaproteobacteria</taxon>
        <taxon>Aeromonadales</taxon>
        <taxon>Succinivibrionaceae</taxon>
        <taxon>Succinatimonas</taxon>
    </lineage>
</organism>
<sequence length="58" mass="7244">MKCEWFYTQLGKGRWKLSFDEVSKKVFEYVKYYNEERIQKKLGYLTPSEYRHQITQNQ</sequence>
<proteinExistence type="predicted"/>
<feature type="domain" description="Integrase catalytic" evidence="1">
    <location>
        <begin position="17"/>
        <end position="53"/>
    </location>
</feature>
<accession>E8LLW1</accession>
<dbReference type="AlphaFoldDB" id="E8LLW1"/>
<dbReference type="RefSeq" id="WP_009143899.1">
    <property type="nucleotide sequence ID" value="NZ_GL831047.1"/>
</dbReference>
<dbReference type="STRING" id="762983.HMPREF9444_01734"/>